<organism evidence="1">
    <name type="scientific">viral metagenome</name>
    <dbReference type="NCBI Taxonomy" id="1070528"/>
    <lineage>
        <taxon>unclassified sequences</taxon>
        <taxon>metagenomes</taxon>
        <taxon>organismal metagenomes</taxon>
    </lineage>
</organism>
<reference evidence="1" key="1">
    <citation type="journal article" date="2020" name="Nature">
        <title>Giant virus diversity and host interactions through global metagenomics.</title>
        <authorList>
            <person name="Schulz F."/>
            <person name="Roux S."/>
            <person name="Paez-Espino D."/>
            <person name="Jungbluth S."/>
            <person name="Walsh D.A."/>
            <person name="Denef V.J."/>
            <person name="McMahon K.D."/>
            <person name="Konstantinidis K.T."/>
            <person name="Eloe-Fadrosh E.A."/>
            <person name="Kyrpides N.C."/>
            <person name="Woyke T."/>
        </authorList>
    </citation>
    <scope>NUCLEOTIDE SEQUENCE</scope>
    <source>
        <strain evidence="1">GVMAG-M-3300023174-92</strain>
    </source>
</reference>
<sequence>MSTIQFKNACTTLPILISTWVSKSQDVSKYEDIIVPPNTEITLHSSVGEWMVGSLFYEKESVRIWKNAGLEFESMLAKFRNTPCALGNYTWRYSRDFEIAYENGVVTWQNVVSV</sequence>
<evidence type="ECO:0000313" key="1">
    <source>
        <dbReference type="EMBL" id="QHT21297.1"/>
    </source>
</evidence>
<accession>A0A6C0DWR9</accession>
<proteinExistence type="predicted"/>
<dbReference type="EMBL" id="MN739689">
    <property type="protein sequence ID" value="QHT21297.1"/>
    <property type="molecule type" value="Genomic_DNA"/>
</dbReference>
<protein>
    <submittedName>
        <fullName evidence="1">Uncharacterized protein</fullName>
    </submittedName>
</protein>
<name>A0A6C0DWR9_9ZZZZ</name>
<dbReference type="AlphaFoldDB" id="A0A6C0DWR9"/>